<reference evidence="1" key="1">
    <citation type="submission" date="2024-02" db="EMBL/GenBank/DDBJ databases">
        <title>Sediminibacterium planktonica sp. nov. and Sediminibacterium longus sp. nov., isolated from surface lake and river water.</title>
        <authorList>
            <person name="Watanabe K."/>
            <person name="Takemine S."/>
            <person name="Ishii Y."/>
            <person name="Ogata Y."/>
            <person name="Shindo C."/>
            <person name="Suda W."/>
        </authorList>
    </citation>
    <scope>NUCLEOTIDE SEQUENCE</scope>
    <source>
        <strain evidence="1">KACHI17</strain>
    </source>
</reference>
<sequence length="708" mass="77399">MVLMIGINSFTYAQCPPNIGFEKGNFDNWETLKGSIDGAGNITMSSQVPDPFNHVLMSAAADGKYTDEFGGFPVVCPNGSGYSVKLGTATGGRDAHGLNYTFTVPRTSGDFSIIYNYAVVLENPPHQPHEQPLFSVKVFNVTDNKYESCGSFQFIAAANLPGFKLSNSGRPNVYYKDWAPITLRLPGFEDKTLRLEFTVNDCTLGGHFGYAYIDINENCTTPITGNVFCTDVTNMTLTAPYGFQGYRWFTDDFSKTLGEKNTLKINPAPLPGTRLALEITPFPNQGCLDTLYTTITKSLDPFVFNVTSNIDACRNPGLDLTHADITKGSTPDMNYAYFVDFDESVFVVNPKAIINSSTYYIKASNKAGCTDTKPVNVTIRDNPSIRIPTSIAECIPNTVNLLDPALVAGNRSDLSYSFWEDLKATKPLLNASSVSKTGTYFIQATDPFKCSVIQAINIAITAPPLTVVNNAAVCGSLSLSTANLAAGSDPTATVSYWLDAAARANRIQDDNIFTNTTNLFVKVTSIGGCSVIRPATVTIHPYPDFIVTDPPTVKIPRTVNLTTAVPFSQNWRYTYWEDSATTKTLFSPERVLKSGTYFIKATSNEGCTVVQPVNVNIDDADILPANIFSPNGDGINDYWLIPLIDYYPESTIEIFTRNGQSIYRSKGYTRVWDGKANDGSVVPVGVYYYLIKASPRLKPISGTVTVIY</sequence>
<organism evidence="1">
    <name type="scientific">Sediminibacterium sp. KACHI17</name>
    <dbReference type="NCBI Taxonomy" id="1751071"/>
    <lineage>
        <taxon>Bacteria</taxon>
        <taxon>Pseudomonadati</taxon>
        <taxon>Bacteroidota</taxon>
        <taxon>Chitinophagia</taxon>
        <taxon>Chitinophagales</taxon>
        <taxon>Chitinophagaceae</taxon>
        <taxon>Sediminibacterium</taxon>
    </lineage>
</organism>
<gene>
    <name evidence="1" type="ORF">KACHI17_06320</name>
</gene>
<dbReference type="AlphaFoldDB" id="A0AAT9GGH0"/>
<protein>
    <recommendedName>
        <fullName evidence="2">Gliding motility-associated C-terminal domain-containing protein</fullName>
    </recommendedName>
</protein>
<evidence type="ECO:0008006" key="2">
    <source>
        <dbReference type="Google" id="ProtNLM"/>
    </source>
</evidence>
<name>A0AAT9GGH0_9BACT</name>
<accession>A0AAT9GGH0</accession>
<dbReference type="Pfam" id="PF13585">
    <property type="entry name" value="CHU_C"/>
    <property type="match status" value="1"/>
</dbReference>
<dbReference type="InterPro" id="IPR026341">
    <property type="entry name" value="T9SS_type_B"/>
</dbReference>
<proteinExistence type="predicted"/>
<evidence type="ECO:0000313" key="1">
    <source>
        <dbReference type="EMBL" id="BFG69751.1"/>
    </source>
</evidence>
<dbReference type="NCBIfam" id="TIGR04131">
    <property type="entry name" value="Bac_Flav_CTERM"/>
    <property type="match status" value="1"/>
</dbReference>
<dbReference type="EMBL" id="AP029612">
    <property type="protein sequence ID" value="BFG69751.1"/>
    <property type="molecule type" value="Genomic_DNA"/>
</dbReference>